<name>A0ABP8G0S1_9SPHI</name>
<keyword evidence="2" id="KW-1185">Reference proteome</keyword>
<gene>
    <name evidence="1" type="ORF">GCM10023149_11380</name>
</gene>
<accession>A0ABP8G0S1</accession>
<dbReference type="RefSeq" id="WP_345210043.1">
    <property type="nucleotide sequence ID" value="NZ_BAABFT010000002.1"/>
</dbReference>
<protein>
    <recommendedName>
        <fullName evidence="3">DUF5655 domain-containing protein</fullName>
    </recommendedName>
</protein>
<proteinExistence type="predicted"/>
<dbReference type="Proteomes" id="UP001500582">
    <property type="component" value="Unassembled WGS sequence"/>
</dbReference>
<sequence>MTIVLAYYLNSLSLNAPITYKMNTDEQLNAFLQGKSEHTLMLFDHFITSYKDLGDVGIYPTKSMIGITAPDERRIAWVTQLGKSFIHVVFPFKQPYDDSTCFQKIAQVPGDDQYNHHFRMLQVDDINDEVIGFMKLALQQE</sequence>
<evidence type="ECO:0000313" key="1">
    <source>
        <dbReference type="EMBL" id="GAA4314966.1"/>
    </source>
</evidence>
<dbReference type="EMBL" id="BAABFT010000002">
    <property type="protein sequence ID" value="GAA4314966.1"/>
    <property type="molecule type" value="Genomic_DNA"/>
</dbReference>
<comment type="caution">
    <text evidence="1">The sequence shown here is derived from an EMBL/GenBank/DDBJ whole genome shotgun (WGS) entry which is preliminary data.</text>
</comment>
<evidence type="ECO:0008006" key="3">
    <source>
        <dbReference type="Google" id="ProtNLM"/>
    </source>
</evidence>
<reference evidence="2" key="1">
    <citation type="journal article" date="2019" name="Int. J. Syst. Evol. Microbiol.">
        <title>The Global Catalogue of Microorganisms (GCM) 10K type strain sequencing project: providing services to taxonomists for standard genome sequencing and annotation.</title>
        <authorList>
            <consortium name="The Broad Institute Genomics Platform"/>
            <consortium name="The Broad Institute Genome Sequencing Center for Infectious Disease"/>
            <person name="Wu L."/>
            <person name="Ma J."/>
        </authorList>
    </citation>
    <scope>NUCLEOTIDE SEQUENCE [LARGE SCALE GENOMIC DNA]</scope>
    <source>
        <strain evidence="2">JCM 17705</strain>
    </source>
</reference>
<organism evidence="1 2">
    <name type="scientific">Mucilaginibacter gynuensis</name>
    <dbReference type="NCBI Taxonomy" id="1302236"/>
    <lineage>
        <taxon>Bacteria</taxon>
        <taxon>Pseudomonadati</taxon>
        <taxon>Bacteroidota</taxon>
        <taxon>Sphingobacteriia</taxon>
        <taxon>Sphingobacteriales</taxon>
        <taxon>Sphingobacteriaceae</taxon>
        <taxon>Mucilaginibacter</taxon>
    </lineage>
</organism>
<evidence type="ECO:0000313" key="2">
    <source>
        <dbReference type="Proteomes" id="UP001500582"/>
    </source>
</evidence>